<dbReference type="CDD" id="cd22366">
    <property type="entry name" value="XisH-like"/>
    <property type="match status" value="1"/>
</dbReference>
<dbReference type="InterPro" id="IPR014919">
    <property type="entry name" value="XisH"/>
</dbReference>
<comment type="caution">
    <text evidence="1">The sequence shown here is derived from an EMBL/GenBank/DDBJ whole genome shotgun (WGS) entry which is preliminary data.</text>
</comment>
<gene>
    <name evidence="1" type="ORF">H6G03_10405</name>
</gene>
<reference evidence="1" key="1">
    <citation type="journal article" date="2015" name="ISME J.">
        <title>Draft Genome Sequence of Streptomyces incarnatus NRRL8089, which Produces the Nucleoside Antibiotic Sinefungin.</title>
        <authorList>
            <person name="Oshima K."/>
            <person name="Hattori M."/>
            <person name="Shimizu H."/>
            <person name="Fukuda K."/>
            <person name="Nemoto M."/>
            <person name="Inagaki K."/>
            <person name="Tamura T."/>
        </authorList>
    </citation>
    <scope>NUCLEOTIDE SEQUENCE</scope>
    <source>
        <strain evidence="1">FACHB-1375</strain>
    </source>
</reference>
<dbReference type="EMBL" id="JACJPW010000021">
    <property type="protein sequence ID" value="MBD2181515.1"/>
    <property type="molecule type" value="Genomic_DNA"/>
</dbReference>
<dbReference type="SUPFAM" id="SSF52980">
    <property type="entry name" value="Restriction endonuclease-like"/>
    <property type="match status" value="1"/>
</dbReference>
<protein>
    <submittedName>
        <fullName evidence="1">XisH family protein</fullName>
    </submittedName>
</protein>
<dbReference type="RefSeq" id="WP_190464320.1">
    <property type="nucleotide sequence ID" value="NZ_JACJPW010000021.1"/>
</dbReference>
<dbReference type="GO" id="GO:0003676">
    <property type="term" value="F:nucleic acid binding"/>
    <property type="evidence" value="ECO:0007669"/>
    <property type="project" value="InterPro"/>
</dbReference>
<dbReference type="AlphaFoldDB" id="A0A926VDG7"/>
<dbReference type="InterPro" id="IPR011335">
    <property type="entry name" value="Restrct_endonuc-II-like"/>
</dbReference>
<evidence type="ECO:0000313" key="1">
    <source>
        <dbReference type="EMBL" id="MBD2181515.1"/>
    </source>
</evidence>
<accession>A0A926VDG7</accession>
<organism evidence="1 2">
    <name type="scientific">Aerosakkonema funiforme FACHB-1375</name>
    <dbReference type="NCBI Taxonomy" id="2949571"/>
    <lineage>
        <taxon>Bacteria</taxon>
        <taxon>Bacillati</taxon>
        <taxon>Cyanobacteriota</taxon>
        <taxon>Cyanophyceae</taxon>
        <taxon>Oscillatoriophycideae</taxon>
        <taxon>Aerosakkonematales</taxon>
        <taxon>Aerosakkonemataceae</taxon>
        <taxon>Aerosakkonema</taxon>
    </lineage>
</organism>
<dbReference type="Pfam" id="PF08814">
    <property type="entry name" value="XisH"/>
    <property type="match status" value="1"/>
</dbReference>
<name>A0A926VDG7_9CYAN</name>
<sequence>MSAKDIFHNTVRSALEKDGWTITNEPLFLQPSQEVTMKVDLGAQKLLSAEKGNQKIAVEVKSFIGLSAISEFHTAVGQFLNYQVALDKLEPERILYLAIPTDIYQDFFNDSFVQEVIQRYQIKLLVFHVRKQEIVLWKN</sequence>
<dbReference type="Proteomes" id="UP000641646">
    <property type="component" value="Unassembled WGS sequence"/>
</dbReference>
<dbReference type="Gene3D" id="3.40.1350.10">
    <property type="match status" value="1"/>
</dbReference>
<proteinExistence type="predicted"/>
<reference evidence="1" key="2">
    <citation type="submission" date="2020-08" db="EMBL/GenBank/DDBJ databases">
        <authorList>
            <person name="Chen M."/>
            <person name="Teng W."/>
            <person name="Zhao L."/>
            <person name="Hu C."/>
            <person name="Zhou Y."/>
            <person name="Han B."/>
            <person name="Song L."/>
            <person name="Shu W."/>
        </authorList>
    </citation>
    <scope>NUCLEOTIDE SEQUENCE</scope>
    <source>
        <strain evidence="1">FACHB-1375</strain>
    </source>
</reference>
<keyword evidence="2" id="KW-1185">Reference proteome</keyword>
<evidence type="ECO:0000313" key="2">
    <source>
        <dbReference type="Proteomes" id="UP000641646"/>
    </source>
</evidence>
<dbReference type="InterPro" id="IPR011856">
    <property type="entry name" value="tRNA_endonuc-like_dom_sf"/>
</dbReference>